<feature type="transmembrane region" description="Helical" evidence="1">
    <location>
        <begin position="73"/>
        <end position="91"/>
    </location>
</feature>
<evidence type="ECO:0000313" key="3">
    <source>
        <dbReference type="Proteomes" id="UP001191082"/>
    </source>
</evidence>
<dbReference type="Pfam" id="PF10011">
    <property type="entry name" value="DUF2254"/>
    <property type="match status" value="1"/>
</dbReference>
<comment type="caution">
    <text evidence="2">The sequence shown here is derived from an EMBL/GenBank/DDBJ whole genome shotgun (WGS) entry which is preliminary data.</text>
</comment>
<keyword evidence="1" id="KW-1133">Transmembrane helix</keyword>
<evidence type="ECO:0000313" key="2">
    <source>
        <dbReference type="EMBL" id="TMV11480.1"/>
    </source>
</evidence>
<keyword evidence="1" id="KW-0812">Transmembrane</keyword>
<keyword evidence="1" id="KW-0472">Membrane</keyword>
<keyword evidence="3" id="KW-1185">Reference proteome</keyword>
<dbReference type="RefSeq" id="WP_138864546.1">
    <property type="nucleotide sequence ID" value="NZ_VCPC01000003.1"/>
</dbReference>
<sequence>MGSRARLIKLLQDIRASYWFLPSSLVICAMILAWATLFLDRHVGDLGFDLPAFLKNTQVDGARTVMSIVSESSFGVAGVMFSMTMVAVSFASGNFGPRLIGNFMRDRGNQWSLGILVATFVYALLITRAIQTATPDDAQTAIEAFVPHISIFTALLLMTLSVFVVIYFVHHIPETINVSNITASLGDRLCEALRNRIEEQQEENRDGTRIDWAERSADLSLTLGVSGYIQTLNKAELSKLAREHNLLIEVTAPVGTFVTPDTAVLRAWGQVQDGVSESDLINCFASGNSRTEHQNLLFIVDQLVEMIARALSPGVNDPFTAINCMNWLFSAMVVAANHRGGLTETPDGRVRISEVTFLRLLEQGFAQSRPYTKSDPLTDAHLQELLARMEREITTLRHLKTLRSFRRTLDKAE</sequence>
<dbReference type="Proteomes" id="UP001191082">
    <property type="component" value="Unassembled WGS sequence"/>
</dbReference>
<dbReference type="EMBL" id="VCPC01000003">
    <property type="protein sequence ID" value="TMV11480.1"/>
    <property type="molecule type" value="Genomic_DNA"/>
</dbReference>
<organism evidence="2 3">
    <name type="scientific">Arenibacterium halophilum</name>
    <dbReference type="NCBI Taxonomy" id="2583821"/>
    <lineage>
        <taxon>Bacteria</taxon>
        <taxon>Pseudomonadati</taxon>
        <taxon>Pseudomonadota</taxon>
        <taxon>Alphaproteobacteria</taxon>
        <taxon>Rhodobacterales</taxon>
        <taxon>Paracoccaceae</taxon>
        <taxon>Arenibacterium</taxon>
    </lineage>
</organism>
<dbReference type="InterPro" id="IPR018723">
    <property type="entry name" value="DUF2254_membrane"/>
</dbReference>
<proteinExistence type="predicted"/>
<name>A0ABY2X6T3_9RHOB</name>
<evidence type="ECO:0000256" key="1">
    <source>
        <dbReference type="SAM" id="Phobius"/>
    </source>
</evidence>
<feature type="transmembrane region" description="Helical" evidence="1">
    <location>
        <begin position="111"/>
        <end position="130"/>
    </location>
</feature>
<reference evidence="2 3" key="1">
    <citation type="submission" date="2019-05" db="EMBL/GenBank/DDBJ databases">
        <title>Marivita sp. nov. isolated from sea sediment.</title>
        <authorList>
            <person name="Kim W."/>
        </authorList>
    </citation>
    <scope>NUCLEOTIDE SEQUENCE [LARGE SCALE GENOMIC DNA]</scope>
    <source>
        <strain evidence="2 3">CAU 1492</strain>
    </source>
</reference>
<accession>A0ABY2X6T3</accession>
<protein>
    <submittedName>
        <fullName evidence="2">DUF2254 domain-containing protein</fullName>
    </submittedName>
</protein>
<feature type="transmembrane region" description="Helical" evidence="1">
    <location>
        <begin position="20"/>
        <end position="39"/>
    </location>
</feature>
<gene>
    <name evidence="2" type="ORF">FGK64_14450</name>
</gene>
<feature type="transmembrane region" description="Helical" evidence="1">
    <location>
        <begin position="150"/>
        <end position="169"/>
    </location>
</feature>